<protein>
    <recommendedName>
        <fullName evidence="2">GIY-YIG domain-containing protein</fullName>
    </recommendedName>
</protein>
<dbReference type="PROSITE" id="PS50164">
    <property type="entry name" value="GIY_YIG"/>
    <property type="match status" value="1"/>
</dbReference>
<dbReference type="PANTHER" id="PTHR34477">
    <property type="entry name" value="UPF0213 PROTEIN YHBQ"/>
    <property type="match status" value="1"/>
</dbReference>
<evidence type="ECO:0000259" key="2">
    <source>
        <dbReference type="PROSITE" id="PS50164"/>
    </source>
</evidence>
<dbReference type="CDD" id="cd10456">
    <property type="entry name" value="GIY-YIG_UPF0213"/>
    <property type="match status" value="1"/>
</dbReference>
<sequence length="77" mass="8559">VDGSLYTGVTVDVQRRLAQHNGERSGGPRYTRGRRPVQLLWWESAENRGAAQRREAAIKRLPRNAKLALCQGVSSGE</sequence>
<dbReference type="Proteomes" id="UP000259273">
    <property type="component" value="Unassembled WGS sequence"/>
</dbReference>
<dbReference type="Gene3D" id="3.40.1440.10">
    <property type="entry name" value="GIY-YIG endonuclease"/>
    <property type="match status" value="1"/>
</dbReference>
<evidence type="ECO:0000256" key="1">
    <source>
        <dbReference type="ARBA" id="ARBA00007435"/>
    </source>
</evidence>
<comment type="similarity">
    <text evidence="1">Belongs to the UPF0213 family.</text>
</comment>
<feature type="domain" description="GIY-YIG" evidence="2">
    <location>
        <begin position="1"/>
        <end position="69"/>
    </location>
</feature>
<evidence type="ECO:0000313" key="4">
    <source>
        <dbReference type="Proteomes" id="UP000259273"/>
    </source>
</evidence>
<dbReference type="SUPFAM" id="SSF82771">
    <property type="entry name" value="GIY-YIG endonuclease"/>
    <property type="match status" value="1"/>
</dbReference>
<dbReference type="InterPro" id="IPR000305">
    <property type="entry name" value="GIY-YIG_endonuc"/>
</dbReference>
<reference evidence="3 4" key="1">
    <citation type="journal article" date="2018" name="Nat. Biotechnol.">
        <title>A standardized bacterial taxonomy based on genome phylogeny substantially revises the tree of life.</title>
        <authorList>
            <person name="Parks D.H."/>
            <person name="Chuvochina M."/>
            <person name="Waite D.W."/>
            <person name="Rinke C."/>
            <person name="Skarshewski A."/>
            <person name="Chaumeil P.A."/>
            <person name="Hugenholtz P."/>
        </authorList>
    </citation>
    <scope>NUCLEOTIDE SEQUENCE [LARGE SCALE GENOMIC DNA]</scope>
    <source>
        <strain evidence="3">UBA9158</strain>
    </source>
</reference>
<evidence type="ECO:0000313" key="3">
    <source>
        <dbReference type="EMBL" id="HAN28031.1"/>
    </source>
</evidence>
<dbReference type="Pfam" id="PF01541">
    <property type="entry name" value="GIY-YIG"/>
    <property type="match status" value="1"/>
</dbReference>
<dbReference type="InterPro" id="IPR035901">
    <property type="entry name" value="GIY-YIG_endonuc_sf"/>
</dbReference>
<dbReference type="InterPro" id="IPR050190">
    <property type="entry name" value="UPF0213_domain"/>
</dbReference>
<accession>A0A3C1KN45</accession>
<dbReference type="STRING" id="1121937.GCA_000423125_01906"/>
<proteinExistence type="inferred from homology"/>
<dbReference type="PANTHER" id="PTHR34477:SF1">
    <property type="entry name" value="UPF0213 PROTEIN YHBQ"/>
    <property type="match status" value="1"/>
</dbReference>
<dbReference type="EMBL" id="DMND01000134">
    <property type="protein sequence ID" value="HAN28031.1"/>
    <property type="molecule type" value="Genomic_DNA"/>
</dbReference>
<name>A0A3C1KN45_9GAMM</name>
<comment type="caution">
    <text evidence="3">The sequence shown here is derived from an EMBL/GenBank/DDBJ whole genome shotgun (WGS) entry which is preliminary data.</text>
</comment>
<organism evidence="3 4">
    <name type="scientific">Haliea salexigens</name>
    <dbReference type="NCBI Taxonomy" id="287487"/>
    <lineage>
        <taxon>Bacteria</taxon>
        <taxon>Pseudomonadati</taxon>
        <taxon>Pseudomonadota</taxon>
        <taxon>Gammaproteobacteria</taxon>
        <taxon>Cellvibrionales</taxon>
        <taxon>Halieaceae</taxon>
        <taxon>Haliea</taxon>
    </lineage>
</organism>
<dbReference type="AlphaFoldDB" id="A0A3C1KN45"/>
<gene>
    <name evidence="3" type="ORF">DCP75_10010</name>
</gene>
<feature type="non-terminal residue" evidence="3">
    <location>
        <position position="1"/>
    </location>
</feature>